<sequence length="210" mass="22224">MKTGLGGRIRYRTTTSIALTAALALPLVLSGCEDHSPVAAPTSTLPAKDPTAASPAADPQPTIPAYETELDLSPEETEAVEGALVALDGYVATLNRVFESGGSETELDDEFAAGDALKALSDDSDDLRKQGQYMAGEFRLQSRKVNKIASDQNQISILSCVDNAAFAQVGLGEELPDSAPEPLTVEFVAKADGEVWKVHSQNLWSEQCAD</sequence>
<dbReference type="KEGG" id="bkr:AAFP32_06675"/>
<dbReference type="EMBL" id="CP158281">
    <property type="protein sequence ID" value="XBV90400.1"/>
    <property type="molecule type" value="Genomic_DNA"/>
</dbReference>
<feature type="region of interest" description="Disordered" evidence="1">
    <location>
        <begin position="40"/>
        <end position="63"/>
    </location>
</feature>
<dbReference type="AlphaFoldDB" id="A0AAU7UP57"/>
<name>A0AAU7UP57_9MICO</name>
<reference evidence="2" key="1">
    <citation type="submission" date="2024-06" db="EMBL/GenBank/DDBJ databases">
        <title>Brevibacterium koreense sp. nov., isolated from jogae-jeotgal, a Korean fermented seafood.</title>
        <authorList>
            <person name="Whon T.W."/>
            <person name="Nam S."/>
            <person name="Kim Y."/>
        </authorList>
    </citation>
    <scope>NUCLEOTIDE SEQUENCE</scope>
    <source>
        <strain evidence="2">CBA3109</strain>
    </source>
</reference>
<accession>A0AAU7UP57</accession>
<evidence type="ECO:0008006" key="3">
    <source>
        <dbReference type="Google" id="ProtNLM"/>
    </source>
</evidence>
<protein>
    <recommendedName>
        <fullName evidence="3">Lipoprotein</fullName>
    </recommendedName>
</protein>
<dbReference type="PROSITE" id="PS51257">
    <property type="entry name" value="PROKAR_LIPOPROTEIN"/>
    <property type="match status" value="1"/>
</dbReference>
<dbReference type="RefSeq" id="WP_350271152.1">
    <property type="nucleotide sequence ID" value="NZ_CP158281.1"/>
</dbReference>
<proteinExistence type="predicted"/>
<evidence type="ECO:0000256" key="1">
    <source>
        <dbReference type="SAM" id="MobiDB-lite"/>
    </source>
</evidence>
<gene>
    <name evidence="2" type="ORF">AAFP32_06675</name>
</gene>
<evidence type="ECO:0000313" key="2">
    <source>
        <dbReference type="EMBL" id="XBV90400.1"/>
    </source>
</evidence>
<organism evidence="2">
    <name type="scientific">Brevibacterium koreense</name>
    <dbReference type="NCBI Taxonomy" id="3140787"/>
    <lineage>
        <taxon>Bacteria</taxon>
        <taxon>Bacillati</taxon>
        <taxon>Actinomycetota</taxon>
        <taxon>Actinomycetes</taxon>
        <taxon>Micrococcales</taxon>
        <taxon>Brevibacteriaceae</taxon>
        <taxon>Brevibacterium</taxon>
    </lineage>
</organism>